<dbReference type="AlphaFoldDB" id="A0A263D216"/>
<evidence type="ECO:0000313" key="3">
    <source>
        <dbReference type="Proteomes" id="UP000242444"/>
    </source>
</evidence>
<protein>
    <submittedName>
        <fullName evidence="2">Lytic transglycosylase</fullName>
    </submittedName>
</protein>
<evidence type="ECO:0000313" key="2">
    <source>
        <dbReference type="EMBL" id="OZM72391.1"/>
    </source>
</evidence>
<sequence>MLGAMGPERRTQFGLDSNKDLFDAGTNAEVANALSGDGSNWRPWSTYTNGAYRRHLDAARRAAKELTARKGKGGTRKDGARPGKGGGGAGAGGFDVDPEALGGYVRNTRRAADEIGEAARQSRAIREIAEDSFGKIGKESGFAAAPNGFGSALGRQVRTVGSNADALASSTAKGAKAYREKDDDIAGELMRIIERRR</sequence>
<reference evidence="2 3" key="1">
    <citation type="submission" date="2017-07" db="EMBL/GenBank/DDBJ databases">
        <title>Amycolatopsis antarcticus sp. nov., isolated from the surface of an Antarcticus brown macroalga.</title>
        <authorList>
            <person name="Wang J."/>
            <person name="Leiva S."/>
            <person name="Huang J."/>
            <person name="Huang Y."/>
        </authorList>
    </citation>
    <scope>NUCLEOTIDE SEQUENCE [LARGE SCALE GENOMIC DNA]</scope>
    <source>
        <strain evidence="2 3">AU-G6</strain>
    </source>
</reference>
<dbReference type="InParanoid" id="A0A263D216"/>
<keyword evidence="3" id="KW-1185">Reference proteome</keyword>
<feature type="region of interest" description="Disordered" evidence="1">
    <location>
        <begin position="65"/>
        <end position="94"/>
    </location>
</feature>
<proteinExistence type="predicted"/>
<organism evidence="2 3">
    <name type="scientific">Amycolatopsis antarctica</name>
    <dbReference type="NCBI Taxonomy" id="1854586"/>
    <lineage>
        <taxon>Bacteria</taxon>
        <taxon>Bacillati</taxon>
        <taxon>Actinomycetota</taxon>
        <taxon>Actinomycetes</taxon>
        <taxon>Pseudonocardiales</taxon>
        <taxon>Pseudonocardiaceae</taxon>
        <taxon>Amycolatopsis</taxon>
    </lineage>
</organism>
<dbReference type="EMBL" id="NKYE01000008">
    <property type="protein sequence ID" value="OZM72391.1"/>
    <property type="molecule type" value="Genomic_DNA"/>
</dbReference>
<gene>
    <name evidence="2" type="ORF">CFN78_15515</name>
</gene>
<accession>A0A263D216</accession>
<dbReference type="Proteomes" id="UP000242444">
    <property type="component" value="Unassembled WGS sequence"/>
</dbReference>
<feature type="compositionally biased region" description="Gly residues" evidence="1">
    <location>
        <begin position="82"/>
        <end position="93"/>
    </location>
</feature>
<name>A0A263D216_9PSEU</name>
<evidence type="ECO:0000256" key="1">
    <source>
        <dbReference type="SAM" id="MobiDB-lite"/>
    </source>
</evidence>
<comment type="caution">
    <text evidence="2">The sequence shown here is derived from an EMBL/GenBank/DDBJ whole genome shotgun (WGS) entry which is preliminary data.</text>
</comment>